<name>A0A9P4L6S7_9PLEO</name>
<dbReference type="RefSeq" id="XP_040786844.1">
    <property type="nucleotide sequence ID" value="XM_040937179.1"/>
</dbReference>
<keyword evidence="3" id="KW-1185">Reference proteome</keyword>
<dbReference type="PANTHER" id="PTHR42080:SF1">
    <property type="entry name" value="SRR1-LIKE DOMAIN-CONTAINING PROTEIN"/>
    <property type="match status" value="1"/>
</dbReference>
<dbReference type="InterPro" id="IPR012942">
    <property type="entry name" value="SRR1-like"/>
</dbReference>
<dbReference type="AlphaFoldDB" id="A0A9P4L6S7"/>
<reference evidence="2" key="1">
    <citation type="submission" date="2020-01" db="EMBL/GenBank/DDBJ databases">
        <authorList>
            <consortium name="DOE Joint Genome Institute"/>
            <person name="Haridas S."/>
            <person name="Albert R."/>
            <person name="Binder M."/>
            <person name="Bloem J."/>
            <person name="Labutti K."/>
            <person name="Salamov A."/>
            <person name="Andreopoulos B."/>
            <person name="Baker S.E."/>
            <person name="Barry K."/>
            <person name="Bills G."/>
            <person name="Bluhm B.H."/>
            <person name="Cannon C."/>
            <person name="Castanera R."/>
            <person name="Culley D.E."/>
            <person name="Daum C."/>
            <person name="Ezra D."/>
            <person name="Gonzalez J.B."/>
            <person name="Henrissat B."/>
            <person name="Kuo A."/>
            <person name="Liang C."/>
            <person name="Lipzen A."/>
            <person name="Lutzoni F."/>
            <person name="Magnuson J."/>
            <person name="Mondo S."/>
            <person name="Nolan M."/>
            <person name="Ohm R."/>
            <person name="Pangilinan J."/>
            <person name="Park H.-J."/>
            <person name="Ramirez L."/>
            <person name="Alfaro M."/>
            <person name="Sun H."/>
            <person name="Tritt A."/>
            <person name="Yoshinaga Y."/>
            <person name="Zwiers L.-H."/>
            <person name="Turgeon B.G."/>
            <person name="Goodwin S.B."/>
            <person name="Spatafora J.W."/>
            <person name="Crous P.W."/>
            <person name="Grigoriev I.V."/>
        </authorList>
    </citation>
    <scope>NUCLEOTIDE SEQUENCE</scope>
    <source>
        <strain evidence="2">CBS 394.84</strain>
    </source>
</reference>
<dbReference type="OrthoDB" id="5230585at2759"/>
<accession>A0A9P4L6S7</accession>
<feature type="domain" description="SRR1-like" evidence="1">
    <location>
        <begin position="189"/>
        <end position="316"/>
    </location>
</feature>
<evidence type="ECO:0000313" key="3">
    <source>
        <dbReference type="Proteomes" id="UP000800039"/>
    </source>
</evidence>
<dbReference type="Proteomes" id="UP000800039">
    <property type="component" value="Unassembled WGS sequence"/>
</dbReference>
<evidence type="ECO:0000259" key="1">
    <source>
        <dbReference type="Pfam" id="PF07985"/>
    </source>
</evidence>
<gene>
    <name evidence="2" type="ORF">K460DRAFT_408572</name>
</gene>
<dbReference type="EMBL" id="ML976617">
    <property type="protein sequence ID" value="KAF1844281.1"/>
    <property type="molecule type" value="Genomic_DNA"/>
</dbReference>
<sequence>MAGQTEICKTSANADSQLQGREQYLNEIIVELDPIVEAESKHGPVFRRELFDVAYATYRSIEDNHSKASDIVIDRRGNKFLREKITLLDIYGKERKVRIQADGKCIKYNGQPCMSKRVWAYKCIQSLGQAYNCGEDLCPFNFGVHIIQTEAKDCFKVEDMTAKAGIWAEEWKKSEIYSRLTAFLEEHAGKRMQRVDKILCFGLGCFRTELGRETKRPYVQHLAACLVRDIIARQQGGETPKIYAQDPNYGPTGIAYIKAQFDMETLDDPEGFKALDGNTFVLCVAPNVPVRQIAFGMTHEFGGPAGLFCNSIQSEGLECNGKSCDIRSGSFTPYSLCESSPALWKYKQESTWMEYDDGSEEDCFGDVGVYLKQRG</sequence>
<dbReference type="PANTHER" id="PTHR42080">
    <property type="entry name" value="SRR1 DOMAIN-CONTAINING PROTEIN"/>
    <property type="match status" value="1"/>
</dbReference>
<proteinExistence type="predicted"/>
<organism evidence="2 3">
    <name type="scientific">Cucurbitaria berberidis CBS 394.84</name>
    <dbReference type="NCBI Taxonomy" id="1168544"/>
    <lineage>
        <taxon>Eukaryota</taxon>
        <taxon>Fungi</taxon>
        <taxon>Dikarya</taxon>
        <taxon>Ascomycota</taxon>
        <taxon>Pezizomycotina</taxon>
        <taxon>Dothideomycetes</taxon>
        <taxon>Pleosporomycetidae</taxon>
        <taxon>Pleosporales</taxon>
        <taxon>Pleosporineae</taxon>
        <taxon>Cucurbitariaceae</taxon>
        <taxon>Cucurbitaria</taxon>
    </lineage>
</organism>
<comment type="caution">
    <text evidence="2">The sequence shown here is derived from an EMBL/GenBank/DDBJ whole genome shotgun (WGS) entry which is preliminary data.</text>
</comment>
<evidence type="ECO:0000313" key="2">
    <source>
        <dbReference type="EMBL" id="KAF1844281.1"/>
    </source>
</evidence>
<dbReference type="GeneID" id="63854429"/>
<protein>
    <recommendedName>
        <fullName evidence="1">SRR1-like domain-containing protein</fullName>
    </recommendedName>
</protein>
<dbReference type="Pfam" id="PF07985">
    <property type="entry name" value="SRR1"/>
    <property type="match status" value="1"/>
</dbReference>